<dbReference type="Gene3D" id="2.160.10.10">
    <property type="entry name" value="Hexapeptide repeat proteins"/>
    <property type="match status" value="1"/>
</dbReference>
<organism evidence="2 3">
    <name type="scientific">Halobacteriovorax marinus</name>
    <dbReference type="NCBI Taxonomy" id="97084"/>
    <lineage>
        <taxon>Bacteria</taxon>
        <taxon>Pseudomonadati</taxon>
        <taxon>Bdellovibrionota</taxon>
        <taxon>Bacteriovoracia</taxon>
        <taxon>Bacteriovoracales</taxon>
        <taxon>Halobacteriovoraceae</taxon>
        <taxon>Halobacteriovorax</taxon>
    </lineage>
</organism>
<evidence type="ECO:0008006" key="4">
    <source>
        <dbReference type="Google" id="ProtNLM"/>
    </source>
</evidence>
<keyword evidence="1" id="KW-0812">Transmembrane</keyword>
<dbReference type="AlphaFoldDB" id="A0A1Y5F2B2"/>
<keyword evidence="1" id="KW-1133">Transmembrane helix</keyword>
<sequence>MSKNDKPTTIGKFLIFDVIMIILWTAFFAGTTALTKLEMGLGLPDWAFIPCVLLNAFVVLCIMGFVIPKPKVGAHSMSSKNATFWFINFQFSRVWGYPVIKHFIFSIGILRTIFLKCCGAKISFAHAFSSYAHLHDPYFLTIKKGATVGMHTSLVSHYINKGKLVLGPISIGENALVGAWTRIGPDCSIGDNAFISADVTINPGTTIPNDFKVGHSSALSRKDKFVAGESVPSFYGKGK</sequence>
<evidence type="ECO:0000256" key="1">
    <source>
        <dbReference type="SAM" id="Phobius"/>
    </source>
</evidence>
<dbReference type="SUPFAM" id="SSF51161">
    <property type="entry name" value="Trimeric LpxA-like enzymes"/>
    <property type="match status" value="1"/>
</dbReference>
<evidence type="ECO:0000313" key="3">
    <source>
        <dbReference type="Proteomes" id="UP000196531"/>
    </source>
</evidence>
<gene>
    <name evidence="2" type="ORF">A9Q84_19090</name>
</gene>
<dbReference type="InterPro" id="IPR011004">
    <property type="entry name" value="Trimer_LpxA-like_sf"/>
</dbReference>
<dbReference type="EMBL" id="MAAO01000015">
    <property type="protein sequence ID" value="OUR93575.1"/>
    <property type="molecule type" value="Genomic_DNA"/>
</dbReference>
<feature type="transmembrane region" description="Helical" evidence="1">
    <location>
        <begin position="12"/>
        <end position="34"/>
    </location>
</feature>
<dbReference type="Proteomes" id="UP000196531">
    <property type="component" value="Unassembled WGS sequence"/>
</dbReference>
<dbReference type="InterPro" id="IPR001451">
    <property type="entry name" value="Hexapep"/>
</dbReference>
<accession>A0A1Y5F2B2</accession>
<comment type="caution">
    <text evidence="2">The sequence shown here is derived from an EMBL/GenBank/DDBJ whole genome shotgun (WGS) entry which is preliminary data.</text>
</comment>
<name>A0A1Y5F2B2_9BACT</name>
<keyword evidence="1" id="KW-0472">Membrane</keyword>
<protein>
    <recommendedName>
        <fullName evidence="4">Acetyltransferase</fullName>
    </recommendedName>
</protein>
<reference evidence="3" key="1">
    <citation type="journal article" date="2017" name="Proc. Natl. Acad. Sci. U.S.A.">
        <title>Simulation of Deepwater Horizon oil plume reveals substrate specialization within a complex community of hydrocarbon-degraders.</title>
        <authorList>
            <person name="Hu P."/>
            <person name="Dubinsky E.A."/>
            <person name="Probst A.J."/>
            <person name="Wang J."/>
            <person name="Sieber C.M.K."/>
            <person name="Tom L.M."/>
            <person name="Gardinali P."/>
            <person name="Banfield J.F."/>
            <person name="Atlas R.M."/>
            <person name="Andersen G.L."/>
        </authorList>
    </citation>
    <scope>NUCLEOTIDE SEQUENCE [LARGE SCALE GENOMIC DNA]</scope>
</reference>
<evidence type="ECO:0000313" key="2">
    <source>
        <dbReference type="EMBL" id="OUR93575.1"/>
    </source>
</evidence>
<proteinExistence type="predicted"/>
<feature type="transmembrane region" description="Helical" evidence="1">
    <location>
        <begin position="46"/>
        <end position="67"/>
    </location>
</feature>
<dbReference type="Pfam" id="PF00132">
    <property type="entry name" value="Hexapep"/>
    <property type="match status" value="1"/>
</dbReference>